<proteinExistence type="predicted"/>
<gene>
    <name evidence="2" type="ORF">CARN4_1185</name>
</gene>
<feature type="region of interest" description="Disordered" evidence="1">
    <location>
        <begin position="38"/>
        <end position="64"/>
    </location>
</feature>
<reference evidence="2" key="1">
    <citation type="submission" date="2009-10" db="EMBL/GenBank/DDBJ databases">
        <title>Diversity of trophic interactions inside an arsenic-rich microbial ecosystem.</title>
        <authorList>
            <person name="Bertin P.N."/>
            <person name="Heinrich-Salmeron A."/>
            <person name="Pelletier E."/>
            <person name="Goulhen-Chollet F."/>
            <person name="Arsene-Ploetze F."/>
            <person name="Gallien S."/>
            <person name="Calteau A."/>
            <person name="Vallenet D."/>
            <person name="Casiot C."/>
            <person name="Chane-Woon-Ming B."/>
            <person name="Giloteaux L."/>
            <person name="Barakat M."/>
            <person name="Bonnefoy V."/>
            <person name="Bruneel O."/>
            <person name="Chandler M."/>
            <person name="Cleiss J."/>
            <person name="Duran R."/>
            <person name="Elbaz-Poulichet F."/>
            <person name="Fonknechten N."/>
            <person name="Lauga B."/>
            <person name="Mornico D."/>
            <person name="Ortet P."/>
            <person name="Schaeffer C."/>
            <person name="Siguier P."/>
            <person name="Alexander Thil Smith A."/>
            <person name="Van Dorsselaer A."/>
            <person name="Weissenbach J."/>
            <person name="Medigue C."/>
            <person name="Le Paslier D."/>
        </authorList>
    </citation>
    <scope>NUCLEOTIDE SEQUENCE</scope>
</reference>
<sequence>MKQNAARIELTIRQCSGSIVCTTEKDVQKVVFRRTIADKDERMTARKRRDSKGASNESPEPTLGAFSYLRGSVNSVVAGRSAPRCSISNSQSYNYRKGFDRTPIPGQMGCINE</sequence>
<protein>
    <submittedName>
        <fullName evidence="2">Uncharacterized protein</fullName>
    </submittedName>
</protein>
<evidence type="ECO:0000313" key="2">
    <source>
        <dbReference type="EMBL" id="CBI02523.1"/>
    </source>
</evidence>
<organism evidence="2">
    <name type="scientific">mine drainage metagenome</name>
    <dbReference type="NCBI Taxonomy" id="410659"/>
    <lineage>
        <taxon>unclassified sequences</taxon>
        <taxon>metagenomes</taxon>
        <taxon>ecological metagenomes</taxon>
    </lineage>
</organism>
<dbReference type="EMBL" id="CABO01000038">
    <property type="protein sequence ID" value="CBI02523.1"/>
    <property type="molecule type" value="Genomic_DNA"/>
</dbReference>
<dbReference type="AlphaFoldDB" id="E6Q5Q2"/>
<accession>E6Q5Q2</accession>
<comment type="caution">
    <text evidence="2">The sequence shown here is derived from an EMBL/GenBank/DDBJ whole genome shotgun (WGS) entry which is preliminary data.</text>
</comment>
<name>E6Q5Q2_9ZZZZ</name>
<evidence type="ECO:0000256" key="1">
    <source>
        <dbReference type="SAM" id="MobiDB-lite"/>
    </source>
</evidence>